<sequence>MPFIYAGLSLIPGKFDKIKLHNVNYEETTGEKLKQLILSELEKRSEQSLESKRKRGDTESKEKKFKGDVPRERSEIDAKLYAPSKFSPEEIDLVYCGKTVSNNSPIQLYNIEDYVMVHVFYKQRFVLGKSKDKVPAAVEEGKHLDTAYINSLLAQFQRVTCSPSFGKPVLRKLRKPENLKKLLTLSPALKNDPVALSIIKEPDLLLQINNVETVTKIAQNHPALARCVSDIVDILFEEMYNALTPQRPSSSPAGEEMASSSAHNSVSSPYASGDEDMDLSPSVGGESGGSGGGVRITAEQVAAALQRASTSGSSSTPQSPAITPEYVNSTMMQIMSNLSTPGTATASSSSAPSTSVTSPTANVSPGVNLIEQYASQIQQMRDMGLSDELVMVQALQLTNGDVSAAVNLVFSGTLSGEPSI</sequence>
<evidence type="ECO:0000313" key="3">
    <source>
        <dbReference type="EMBL" id="CAG6723075.1"/>
    </source>
</evidence>
<dbReference type="PROSITE" id="PS50030">
    <property type="entry name" value="UBA"/>
    <property type="match status" value="1"/>
</dbReference>
<dbReference type="InterPro" id="IPR009060">
    <property type="entry name" value="UBA-like_sf"/>
</dbReference>
<name>A0A8D8VGC0_9HEMI</name>
<dbReference type="EMBL" id="HBUF01649331">
    <property type="protein sequence ID" value="CAG6786667.1"/>
    <property type="molecule type" value="Transcribed_RNA"/>
</dbReference>
<dbReference type="SMART" id="SM00165">
    <property type="entry name" value="UBA"/>
    <property type="match status" value="1"/>
</dbReference>
<dbReference type="GO" id="GO:0031593">
    <property type="term" value="F:polyubiquitin modification-dependent protein binding"/>
    <property type="evidence" value="ECO:0007669"/>
    <property type="project" value="TreeGrafter"/>
</dbReference>
<dbReference type="SUPFAM" id="SSF46934">
    <property type="entry name" value="UBA-like"/>
    <property type="match status" value="1"/>
</dbReference>
<feature type="region of interest" description="Disordered" evidence="1">
    <location>
        <begin position="43"/>
        <end position="69"/>
    </location>
</feature>
<protein>
    <submittedName>
        <fullName evidence="3">Ubiquitin-like protein 7</fullName>
    </submittedName>
</protein>
<dbReference type="GO" id="GO:0005829">
    <property type="term" value="C:cytosol"/>
    <property type="evidence" value="ECO:0007669"/>
    <property type="project" value="TreeGrafter"/>
</dbReference>
<feature type="domain" description="UBA" evidence="2">
    <location>
        <begin position="368"/>
        <end position="412"/>
    </location>
</feature>
<dbReference type="EMBL" id="HBUF01649330">
    <property type="protein sequence ID" value="CAG6786666.1"/>
    <property type="molecule type" value="Transcribed_RNA"/>
</dbReference>
<feature type="compositionally biased region" description="Low complexity" evidence="1">
    <location>
        <begin position="309"/>
        <end position="320"/>
    </location>
</feature>
<organism evidence="3">
    <name type="scientific">Cacopsylla melanoneura</name>
    <dbReference type="NCBI Taxonomy" id="428564"/>
    <lineage>
        <taxon>Eukaryota</taxon>
        <taxon>Metazoa</taxon>
        <taxon>Ecdysozoa</taxon>
        <taxon>Arthropoda</taxon>
        <taxon>Hexapoda</taxon>
        <taxon>Insecta</taxon>
        <taxon>Pterygota</taxon>
        <taxon>Neoptera</taxon>
        <taxon>Paraneoptera</taxon>
        <taxon>Hemiptera</taxon>
        <taxon>Sternorrhyncha</taxon>
        <taxon>Psylloidea</taxon>
        <taxon>Psyllidae</taxon>
        <taxon>Psyllinae</taxon>
        <taxon>Cacopsylla</taxon>
    </lineage>
</organism>
<dbReference type="EMBL" id="HBUF01301262">
    <property type="protein sequence ID" value="CAG6691154.1"/>
    <property type="molecule type" value="Transcribed_RNA"/>
</dbReference>
<evidence type="ECO:0000256" key="1">
    <source>
        <dbReference type="SAM" id="MobiDB-lite"/>
    </source>
</evidence>
<dbReference type="GO" id="GO:0006511">
    <property type="term" value="P:ubiquitin-dependent protein catabolic process"/>
    <property type="evidence" value="ECO:0007669"/>
    <property type="project" value="TreeGrafter"/>
</dbReference>
<evidence type="ECO:0000259" key="2">
    <source>
        <dbReference type="PROSITE" id="PS50030"/>
    </source>
</evidence>
<dbReference type="Gene3D" id="1.10.8.10">
    <property type="entry name" value="DNA helicase RuvA subunit, C-terminal domain"/>
    <property type="match status" value="1"/>
</dbReference>
<dbReference type="EMBL" id="HBUF01649329">
    <property type="protein sequence ID" value="CAG6786665.1"/>
    <property type="molecule type" value="Transcribed_RNA"/>
</dbReference>
<dbReference type="AlphaFoldDB" id="A0A8D8VGC0"/>
<dbReference type="CDD" id="cd14326">
    <property type="entry name" value="UBA_UBL7"/>
    <property type="match status" value="1"/>
</dbReference>
<dbReference type="EMBL" id="HBUF01364993">
    <property type="protein sequence ID" value="CAG6723075.1"/>
    <property type="molecule type" value="Transcribed_RNA"/>
</dbReference>
<dbReference type="SUPFAM" id="SSF54236">
    <property type="entry name" value="Ubiquitin-like"/>
    <property type="match status" value="1"/>
</dbReference>
<proteinExistence type="predicted"/>
<feature type="compositionally biased region" description="Gly residues" evidence="1">
    <location>
        <begin position="285"/>
        <end position="294"/>
    </location>
</feature>
<feature type="region of interest" description="Disordered" evidence="1">
    <location>
        <begin position="339"/>
        <end position="364"/>
    </location>
</feature>
<feature type="compositionally biased region" description="Low complexity" evidence="1">
    <location>
        <begin position="258"/>
        <end position="272"/>
    </location>
</feature>
<feature type="region of interest" description="Disordered" evidence="1">
    <location>
        <begin position="246"/>
        <end position="323"/>
    </location>
</feature>
<dbReference type="InterPro" id="IPR015940">
    <property type="entry name" value="UBA"/>
</dbReference>
<reference evidence="3" key="1">
    <citation type="submission" date="2021-05" db="EMBL/GenBank/DDBJ databases">
        <authorList>
            <person name="Alioto T."/>
            <person name="Alioto T."/>
            <person name="Gomez Garrido J."/>
        </authorList>
    </citation>
    <scope>NUCLEOTIDE SEQUENCE</scope>
</reference>
<dbReference type="InterPro" id="IPR029071">
    <property type="entry name" value="Ubiquitin-like_domsf"/>
</dbReference>
<accession>A0A8D8VGC0</accession>
<dbReference type="EMBL" id="HBUF01301263">
    <property type="protein sequence ID" value="CAG6691155.1"/>
    <property type="molecule type" value="Transcribed_RNA"/>
</dbReference>
<dbReference type="PANTHER" id="PTHR10677:SF25">
    <property type="entry name" value="UBIQUITIN-LIKE PROTEIN 7"/>
    <property type="match status" value="1"/>
</dbReference>
<dbReference type="InterPro" id="IPR015496">
    <property type="entry name" value="Ubiquilin"/>
</dbReference>
<dbReference type="PANTHER" id="PTHR10677">
    <property type="entry name" value="UBIQUILIN"/>
    <property type="match status" value="1"/>
</dbReference>
<dbReference type="InterPro" id="IPR047878">
    <property type="entry name" value="UBL7_UBA"/>
</dbReference>